<reference evidence="2 3" key="1">
    <citation type="submission" date="2023-12" db="EMBL/GenBank/DDBJ databases">
        <title>Genome sequencing and assembly of bacterial species from a model synthetic community.</title>
        <authorList>
            <person name="Hogle S.L."/>
        </authorList>
    </citation>
    <scope>NUCLEOTIDE SEQUENCE [LARGE SCALE GENOMIC DNA]</scope>
    <source>
        <strain evidence="2 3">HAMBI_3031</strain>
    </source>
</reference>
<keyword evidence="1" id="KW-1133">Transmembrane helix</keyword>
<dbReference type="SUPFAM" id="SSF141318">
    <property type="entry name" value="TM0957-like"/>
    <property type="match status" value="1"/>
</dbReference>
<accession>A0ABZ0W9R7</accession>
<proteinExistence type="predicted"/>
<evidence type="ECO:0000256" key="1">
    <source>
        <dbReference type="SAM" id="Phobius"/>
    </source>
</evidence>
<dbReference type="InterPro" id="IPR036215">
    <property type="entry name" value="TM0957-like_sf"/>
</dbReference>
<dbReference type="EMBL" id="CP139960">
    <property type="protein sequence ID" value="WQD39237.1"/>
    <property type="molecule type" value="Genomic_DNA"/>
</dbReference>
<gene>
    <name evidence="2" type="ORF">U0035_03615</name>
</gene>
<keyword evidence="1" id="KW-0812">Transmembrane</keyword>
<organism evidence="2 3">
    <name type="scientific">Niabella yanshanensis</name>
    <dbReference type="NCBI Taxonomy" id="577386"/>
    <lineage>
        <taxon>Bacteria</taxon>
        <taxon>Pseudomonadati</taxon>
        <taxon>Bacteroidota</taxon>
        <taxon>Chitinophagia</taxon>
        <taxon>Chitinophagales</taxon>
        <taxon>Chitinophagaceae</taxon>
        <taxon>Niabella</taxon>
    </lineage>
</organism>
<sequence>MNRFLKYGIILVAIGLLGYNSIYIKKLSDVKATAGEKFDAVSYVAKLWREKLPARLQTAIDINTLKTAIASDADGAFEKYTNALAIGNYRYALVKGTARVDKIGADDVAITTNGNTPLKASLVTEFVYGNALRDASALVELKEFPNTSDLNSISEELNKTVRQKVVPAFKPALKTGDQIEFTAAIELNKEHIHFDDLELIPVSIKIVP</sequence>
<dbReference type="Pfam" id="PF10054">
    <property type="entry name" value="DUF2291"/>
    <property type="match status" value="1"/>
</dbReference>
<dbReference type="Gene3D" id="2.40.50.420">
    <property type="entry name" value="Envelope glycoprotein gp160, DUF2291, alpha/beta domain"/>
    <property type="match status" value="2"/>
</dbReference>
<dbReference type="RefSeq" id="WP_114792778.1">
    <property type="nucleotide sequence ID" value="NZ_CP139960.1"/>
</dbReference>
<evidence type="ECO:0000313" key="2">
    <source>
        <dbReference type="EMBL" id="WQD39237.1"/>
    </source>
</evidence>
<dbReference type="Proteomes" id="UP001325680">
    <property type="component" value="Chromosome"/>
</dbReference>
<keyword evidence="1" id="KW-0472">Membrane</keyword>
<evidence type="ECO:0000313" key="3">
    <source>
        <dbReference type="Proteomes" id="UP001325680"/>
    </source>
</evidence>
<dbReference type="InterPro" id="IPR014582">
    <property type="entry name" value="UCP033535_lipo"/>
</dbReference>
<name>A0ABZ0W9R7_9BACT</name>
<protein>
    <submittedName>
        <fullName evidence="2">DUF2291 domain-containing protein</fullName>
    </submittedName>
</protein>
<feature type="transmembrane region" description="Helical" evidence="1">
    <location>
        <begin position="7"/>
        <end position="24"/>
    </location>
</feature>
<keyword evidence="3" id="KW-1185">Reference proteome</keyword>